<keyword evidence="2" id="KW-1185">Reference proteome</keyword>
<gene>
    <name evidence="1" type="ORF">BaRGS_00017655</name>
</gene>
<organism evidence="1 2">
    <name type="scientific">Batillaria attramentaria</name>
    <dbReference type="NCBI Taxonomy" id="370345"/>
    <lineage>
        <taxon>Eukaryota</taxon>
        <taxon>Metazoa</taxon>
        <taxon>Spiralia</taxon>
        <taxon>Lophotrochozoa</taxon>
        <taxon>Mollusca</taxon>
        <taxon>Gastropoda</taxon>
        <taxon>Caenogastropoda</taxon>
        <taxon>Sorbeoconcha</taxon>
        <taxon>Cerithioidea</taxon>
        <taxon>Batillariidae</taxon>
        <taxon>Batillaria</taxon>
    </lineage>
</organism>
<evidence type="ECO:0000313" key="1">
    <source>
        <dbReference type="EMBL" id="KAK7491091.1"/>
    </source>
</evidence>
<reference evidence="1 2" key="1">
    <citation type="journal article" date="2023" name="Sci. Data">
        <title>Genome assembly of the Korean intertidal mud-creeper Batillaria attramentaria.</title>
        <authorList>
            <person name="Patra A.K."/>
            <person name="Ho P.T."/>
            <person name="Jun S."/>
            <person name="Lee S.J."/>
            <person name="Kim Y."/>
            <person name="Won Y.J."/>
        </authorList>
    </citation>
    <scope>NUCLEOTIDE SEQUENCE [LARGE SCALE GENOMIC DNA]</scope>
    <source>
        <strain evidence="1">Wonlab-2016</strain>
    </source>
</reference>
<proteinExistence type="predicted"/>
<feature type="non-terminal residue" evidence="1">
    <location>
        <position position="1"/>
    </location>
</feature>
<dbReference type="EMBL" id="JACVVK020000119">
    <property type="protein sequence ID" value="KAK7491091.1"/>
    <property type="molecule type" value="Genomic_DNA"/>
</dbReference>
<comment type="caution">
    <text evidence="1">The sequence shown here is derived from an EMBL/GenBank/DDBJ whole genome shotgun (WGS) entry which is preliminary data.</text>
</comment>
<name>A0ABD0KVP0_9CAEN</name>
<evidence type="ECO:0000313" key="2">
    <source>
        <dbReference type="Proteomes" id="UP001519460"/>
    </source>
</evidence>
<dbReference type="AlphaFoldDB" id="A0ABD0KVP0"/>
<protein>
    <submittedName>
        <fullName evidence="1">Uncharacterized protein</fullName>
    </submittedName>
</protein>
<dbReference type="Proteomes" id="UP001519460">
    <property type="component" value="Unassembled WGS sequence"/>
</dbReference>
<sequence>NAHGDSPTQTNITHNSSEVSSYSFMVAIVVSPKAVMRKRLCQNCEDTALTVQPRLPRHY</sequence>
<accession>A0ABD0KVP0</accession>